<comment type="caution">
    <text evidence="3">The sequence shown here is derived from an EMBL/GenBank/DDBJ whole genome shotgun (WGS) entry which is preliminary data.</text>
</comment>
<keyword evidence="4" id="KW-1185">Reference proteome</keyword>
<dbReference type="RefSeq" id="XP_017995858.1">
    <property type="nucleotide sequence ID" value="XM_018139211.1"/>
</dbReference>
<dbReference type="SUPFAM" id="SSF55347">
    <property type="entry name" value="Glyceraldehyde-3-phosphate dehydrogenase-like, C-terminal domain"/>
    <property type="match status" value="1"/>
</dbReference>
<feature type="domain" description="Gfo/Idh/MocA-like oxidoreductase N-terminal" evidence="1">
    <location>
        <begin position="10"/>
        <end position="127"/>
    </location>
</feature>
<reference evidence="3 4" key="1">
    <citation type="submission" date="2015-06" db="EMBL/GenBank/DDBJ databases">
        <title>Draft genome of the ant-associated black yeast Phialophora attae CBS 131958.</title>
        <authorList>
            <person name="Moreno L.F."/>
            <person name="Stielow B.J."/>
            <person name="de Hoog S."/>
            <person name="Vicente V.A."/>
            <person name="Weiss V.A."/>
            <person name="de Vries M."/>
            <person name="Cruz L.M."/>
            <person name="Souza E.M."/>
        </authorList>
    </citation>
    <scope>NUCLEOTIDE SEQUENCE [LARGE SCALE GENOMIC DNA]</scope>
    <source>
        <strain evidence="3 4">CBS 131958</strain>
    </source>
</reference>
<proteinExistence type="predicted"/>
<gene>
    <name evidence="3" type="ORF">AB675_10439</name>
</gene>
<name>A0A0N1H357_9EURO</name>
<dbReference type="Pfam" id="PF01408">
    <property type="entry name" value="GFO_IDH_MocA"/>
    <property type="match status" value="1"/>
</dbReference>
<dbReference type="Pfam" id="PF02894">
    <property type="entry name" value="GFO_IDH_MocA_C"/>
    <property type="match status" value="1"/>
</dbReference>
<dbReference type="Gene3D" id="3.40.50.720">
    <property type="entry name" value="NAD(P)-binding Rossmann-like Domain"/>
    <property type="match status" value="1"/>
</dbReference>
<organism evidence="3 4">
    <name type="scientific">Cyphellophora attinorum</name>
    <dbReference type="NCBI Taxonomy" id="1664694"/>
    <lineage>
        <taxon>Eukaryota</taxon>
        <taxon>Fungi</taxon>
        <taxon>Dikarya</taxon>
        <taxon>Ascomycota</taxon>
        <taxon>Pezizomycotina</taxon>
        <taxon>Eurotiomycetes</taxon>
        <taxon>Chaetothyriomycetidae</taxon>
        <taxon>Chaetothyriales</taxon>
        <taxon>Cyphellophoraceae</taxon>
        <taxon>Cyphellophora</taxon>
    </lineage>
</organism>
<dbReference type="STRING" id="1664694.A0A0N1H357"/>
<dbReference type="InterPro" id="IPR051450">
    <property type="entry name" value="Gfo/Idh/MocA_Oxidoreductases"/>
</dbReference>
<dbReference type="InterPro" id="IPR004104">
    <property type="entry name" value="Gfo/Idh/MocA-like_OxRdtase_C"/>
</dbReference>
<dbReference type="PANTHER" id="PTHR43377:SF1">
    <property type="entry name" value="BILIVERDIN REDUCTASE A"/>
    <property type="match status" value="1"/>
</dbReference>
<protein>
    <submittedName>
        <fullName evidence="3">Putative oxido YrbE</fullName>
    </submittedName>
</protein>
<dbReference type="SUPFAM" id="SSF51735">
    <property type="entry name" value="NAD(P)-binding Rossmann-fold domains"/>
    <property type="match status" value="1"/>
</dbReference>
<dbReference type="PANTHER" id="PTHR43377">
    <property type="entry name" value="BILIVERDIN REDUCTASE A"/>
    <property type="match status" value="1"/>
</dbReference>
<dbReference type="OrthoDB" id="446809at2759"/>
<dbReference type="GeneID" id="28731091"/>
<feature type="domain" description="Gfo/Idh/MocA-like oxidoreductase C-terminal" evidence="2">
    <location>
        <begin position="139"/>
        <end position="352"/>
    </location>
</feature>
<dbReference type="GO" id="GO:0000166">
    <property type="term" value="F:nucleotide binding"/>
    <property type="evidence" value="ECO:0007669"/>
    <property type="project" value="InterPro"/>
</dbReference>
<accession>A0A0N1H357</accession>
<dbReference type="InterPro" id="IPR036291">
    <property type="entry name" value="NAD(P)-bd_dom_sf"/>
</dbReference>
<evidence type="ECO:0000313" key="3">
    <source>
        <dbReference type="EMBL" id="KPI35895.1"/>
    </source>
</evidence>
<dbReference type="EMBL" id="LFJN01000035">
    <property type="protein sequence ID" value="KPI35895.1"/>
    <property type="molecule type" value="Genomic_DNA"/>
</dbReference>
<dbReference type="Proteomes" id="UP000038010">
    <property type="component" value="Unassembled WGS sequence"/>
</dbReference>
<dbReference type="InterPro" id="IPR000683">
    <property type="entry name" value="Gfo/Idh/MocA-like_OxRdtase_N"/>
</dbReference>
<sequence length="355" mass="37991">MGSLGDTPIAVVVIGAGNIGSHHAELVDGSQEARLVAIVDPSDNGQALAARFACAYFHDTTSLLRSGLFIDAAIICTPNKTHATIAGLLSEHGVHILLEKPITTTIEDGIRLLETCRHNNTRMCVGHHRRCHASIRAAKHALDSGAIGRCIGVSGVWVALKTQAYFDGPGHWHRDSSGDILLVNLIHEVDLLQYLLGPIVRVHAERAASTRGYRGEEGAAVTLRFGSGVVGTFLALDNAASPFNIEAGTGESDQYPYTAQDCYRLFGTKGALSVPDGRLWQPAHLDQGRKSQWMDSRLNINGKEVYGEQLRNFVAVVRGSEAPVCTGDDGLSAVVVCDAIRESIQTGLPIMLQGT</sequence>
<dbReference type="AlphaFoldDB" id="A0A0N1H357"/>
<dbReference type="Gene3D" id="3.30.360.10">
    <property type="entry name" value="Dihydrodipicolinate Reductase, domain 2"/>
    <property type="match status" value="1"/>
</dbReference>
<dbReference type="VEuPathDB" id="FungiDB:AB675_10439"/>
<evidence type="ECO:0000259" key="2">
    <source>
        <dbReference type="Pfam" id="PF02894"/>
    </source>
</evidence>
<evidence type="ECO:0000259" key="1">
    <source>
        <dbReference type="Pfam" id="PF01408"/>
    </source>
</evidence>
<evidence type="ECO:0000313" key="4">
    <source>
        <dbReference type="Proteomes" id="UP000038010"/>
    </source>
</evidence>